<name>A0A174AF50_9FIRM</name>
<feature type="domain" description="Putative component of 'biosynthetic module'" evidence="1">
    <location>
        <begin position="251"/>
        <end position="487"/>
    </location>
</feature>
<dbReference type="AlphaFoldDB" id="A0A174AF50"/>
<sequence>MLEHKKIQNLSDYFVELNSRREKGVYFYRINGYSEEVGEFIKKYYDTARRTGVVIEGKIPNPDEGNLAYYNEIMGMDFQMSMDFIHVSLRKWLPRMNEFQRQNVAASIYDSLDSLRKAGKTENMLRNAYIKFMCWLYYKFERIVNQLGENHIPKILYEGQISNYELMLISILSNAGCDVVLLQYAGDQGYLKTDPGSVLSDSLQMEGLQPFPQGYCVKKVRDEIQNELNNERLYGIRPSLTNCTNAWIKGNGLDDIRESILLRGNDSRFFYNCFCRINGAEDKLTYANELFRLQQELRNSKRNTVIVSKEIPRPTPQEISEIKRSNYTSGDQMLLGLACNIQYGANLELQRILHKTFVDVMLAESQKEGENLNRLTNRAVYLLCWLRRYLPKLFINWKSPEIGCFIYLGGCRNENEALFMSFLGRLPLDVLILCPDLNIKCCLEDKLLYEVNYPESLAITEYPEESSQIKIGTAAYHAERELDTLMYQDSGIYRNQQYVKANVINLQTMYEEIKLLWDQELKYRPNFSTVNGVVNIPVIFSKISGVKDGSVSQYWESIAALITEDTVVVKSAPYIEPTASGPMKAFAVEFYKNGKLLRNKIKNHPRYPYHLLREEMQEFILDKLQLLIERKLIKGIGENGTEYTVIAQILDLPKEILRLIQKFDFTKKNPKLIYINTGETMISLQDSILVTFLNLAGFDILFFVPTGYQSVENYFAEKLMEEHQIGEYKYDMQVPDLNNISTNSTRPSWRRKLFRRG</sequence>
<proteinExistence type="predicted"/>
<evidence type="ECO:0000313" key="2">
    <source>
        <dbReference type="EMBL" id="CUN87014.1"/>
    </source>
</evidence>
<accession>A0A174AF50</accession>
<feature type="domain" description="Putative component of 'biosynthetic module'" evidence="1">
    <location>
        <begin position="508"/>
        <end position="724"/>
    </location>
</feature>
<protein>
    <recommendedName>
        <fullName evidence="1">Putative component of 'biosynthetic module' domain-containing protein</fullName>
    </recommendedName>
</protein>
<feature type="domain" description="Putative component of 'biosynthetic module'" evidence="1">
    <location>
        <begin position="22"/>
        <end position="218"/>
    </location>
</feature>
<dbReference type="Proteomes" id="UP000095645">
    <property type="component" value="Unassembled WGS sequence"/>
</dbReference>
<organism evidence="2 3">
    <name type="scientific">Blautia obeum</name>
    <dbReference type="NCBI Taxonomy" id="40520"/>
    <lineage>
        <taxon>Bacteria</taxon>
        <taxon>Bacillati</taxon>
        <taxon>Bacillota</taxon>
        <taxon>Clostridia</taxon>
        <taxon>Lachnospirales</taxon>
        <taxon>Lachnospiraceae</taxon>
        <taxon>Blautia</taxon>
    </lineage>
</organism>
<gene>
    <name evidence="2" type="ORF">ERS852476_01288</name>
</gene>
<dbReference type="InterPro" id="IPR025647">
    <property type="entry name" value="YceG_bac"/>
</dbReference>
<dbReference type="EMBL" id="CYZP01000009">
    <property type="protein sequence ID" value="CUN87014.1"/>
    <property type="molecule type" value="Genomic_DNA"/>
</dbReference>
<evidence type="ECO:0000313" key="3">
    <source>
        <dbReference type="Proteomes" id="UP000095645"/>
    </source>
</evidence>
<dbReference type="RefSeq" id="WP_055057769.1">
    <property type="nucleotide sequence ID" value="NZ_CYZP01000009.1"/>
</dbReference>
<reference evidence="2 3" key="1">
    <citation type="submission" date="2015-09" db="EMBL/GenBank/DDBJ databases">
        <authorList>
            <consortium name="Pathogen Informatics"/>
        </authorList>
    </citation>
    <scope>NUCLEOTIDE SEQUENCE [LARGE SCALE GENOMIC DNA]</scope>
    <source>
        <strain evidence="2 3">2789STDY5834861</strain>
    </source>
</reference>
<dbReference type="Pfam" id="PF14266">
    <property type="entry name" value="YceG_bac"/>
    <property type="match status" value="3"/>
</dbReference>
<evidence type="ECO:0000259" key="1">
    <source>
        <dbReference type="Pfam" id="PF14266"/>
    </source>
</evidence>